<dbReference type="AlphaFoldDB" id="A0A5B7GYK2"/>
<evidence type="ECO:0000313" key="3">
    <source>
        <dbReference type="Proteomes" id="UP000324222"/>
    </source>
</evidence>
<evidence type="ECO:0000256" key="1">
    <source>
        <dbReference type="SAM" id="MobiDB-lite"/>
    </source>
</evidence>
<sequence>MVLCVSGKKKTLTATPPLLDTSVAGKASTTTLLPITIPTPSLTPTKTRPIIKTSLLSWATRPAHSMITAGLLPPPPPPPPPPPVQISPPMALGPPLL</sequence>
<evidence type="ECO:0000313" key="2">
    <source>
        <dbReference type="EMBL" id="MPC65090.1"/>
    </source>
</evidence>
<feature type="region of interest" description="Disordered" evidence="1">
    <location>
        <begin position="67"/>
        <end position="97"/>
    </location>
</feature>
<name>A0A5B7GYK2_PORTR</name>
<gene>
    <name evidence="2" type="ORF">E2C01_059216</name>
</gene>
<proteinExistence type="predicted"/>
<comment type="caution">
    <text evidence="2">The sequence shown here is derived from an EMBL/GenBank/DDBJ whole genome shotgun (WGS) entry which is preliminary data.</text>
</comment>
<dbReference type="EMBL" id="VSRR010022910">
    <property type="protein sequence ID" value="MPC65090.1"/>
    <property type="molecule type" value="Genomic_DNA"/>
</dbReference>
<accession>A0A5B7GYK2</accession>
<organism evidence="2 3">
    <name type="scientific">Portunus trituberculatus</name>
    <name type="common">Swimming crab</name>
    <name type="synonym">Neptunus trituberculatus</name>
    <dbReference type="NCBI Taxonomy" id="210409"/>
    <lineage>
        <taxon>Eukaryota</taxon>
        <taxon>Metazoa</taxon>
        <taxon>Ecdysozoa</taxon>
        <taxon>Arthropoda</taxon>
        <taxon>Crustacea</taxon>
        <taxon>Multicrustacea</taxon>
        <taxon>Malacostraca</taxon>
        <taxon>Eumalacostraca</taxon>
        <taxon>Eucarida</taxon>
        <taxon>Decapoda</taxon>
        <taxon>Pleocyemata</taxon>
        <taxon>Brachyura</taxon>
        <taxon>Eubrachyura</taxon>
        <taxon>Portunoidea</taxon>
        <taxon>Portunidae</taxon>
        <taxon>Portuninae</taxon>
        <taxon>Portunus</taxon>
    </lineage>
</organism>
<protein>
    <submittedName>
        <fullName evidence="2">Uncharacterized protein</fullName>
    </submittedName>
</protein>
<dbReference type="Proteomes" id="UP000324222">
    <property type="component" value="Unassembled WGS sequence"/>
</dbReference>
<keyword evidence="3" id="KW-1185">Reference proteome</keyword>
<reference evidence="2 3" key="1">
    <citation type="submission" date="2019-05" db="EMBL/GenBank/DDBJ databases">
        <title>Another draft genome of Portunus trituberculatus and its Hox gene families provides insights of decapod evolution.</title>
        <authorList>
            <person name="Jeong J.-H."/>
            <person name="Song I."/>
            <person name="Kim S."/>
            <person name="Choi T."/>
            <person name="Kim D."/>
            <person name="Ryu S."/>
            <person name="Kim W."/>
        </authorList>
    </citation>
    <scope>NUCLEOTIDE SEQUENCE [LARGE SCALE GENOMIC DNA]</scope>
    <source>
        <tissue evidence="2">Muscle</tissue>
    </source>
</reference>
<feature type="compositionally biased region" description="Pro residues" evidence="1">
    <location>
        <begin position="72"/>
        <end position="86"/>
    </location>
</feature>